<accession>A0A481ZB81</accession>
<evidence type="ECO:0008006" key="3">
    <source>
        <dbReference type="Google" id="ProtNLM"/>
    </source>
</evidence>
<proteinExistence type="predicted"/>
<feature type="transmembrane region" description="Helical" evidence="1">
    <location>
        <begin position="65"/>
        <end position="86"/>
    </location>
</feature>
<dbReference type="EMBL" id="MK500566">
    <property type="protein sequence ID" value="QBK91921.1"/>
    <property type="molecule type" value="Genomic_DNA"/>
</dbReference>
<sequence>MNIAGVWLVYLILVVVLWVVFWYPLKSDTKALTALFYALLIGFLFIYAVAPSIDVEGLSDEEKAWFNALLALSIILPVVVIGLMIVDMYQKTYQSSLPC</sequence>
<evidence type="ECO:0000313" key="2">
    <source>
        <dbReference type="EMBL" id="QBK91921.1"/>
    </source>
</evidence>
<gene>
    <name evidence="2" type="ORF">LCPAC304_02620</name>
</gene>
<keyword evidence="1" id="KW-1133">Transmembrane helix</keyword>
<reference evidence="2" key="1">
    <citation type="journal article" date="2019" name="MBio">
        <title>Virus Genomes from Deep Sea Sediments Expand the Ocean Megavirome and Support Independent Origins of Viral Gigantism.</title>
        <authorList>
            <person name="Backstrom D."/>
            <person name="Yutin N."/>
            <person name="Jorgensen S.L."/>
            <person name="Dharamshi J."/>
            <person name="Homa F."/>
            <person name="Zaremba-Niedwiedzka K."/>
            <person name="Spang A."/>
            <person name="Wolf Y.I."/>
            <person name="Koonin E.V."/>
            <person name="Ettema T.J."/>
        </authorList>
    </citation>
    <scope>NUCLEOTIDE SEQUENCE</scope>
</reference>
<protein>
    <recommendedName>
        <fullName evidence="3">Transmembrane protein</fullName>
    </recommendedName>
</protein>
<keyword evidence="1" id="KW-0812">Transmembrane</keyword>
<keyword evidence="1" id="KW-0472">Membrane</keyword>
<feature type="transmembrane region" description="Helical" evidence="1">
    <location>
        <begin position="6"/>
        <end position="25"/>
    </location>
</feature>
<evidence type="ECO:0000256" key="1">
    <source>
        <dbReference type="SAM" id="Phobius"/>
    </source>
</evidence>
<name>A0A481ZB81_9VIRU</name>
<organism evidence="2">
    <name type="scientific">Pithovirus LCPAC304</name>
    <dbReference type="NCBI Taxonomy" id="2506594"/>
    <lineage>
        <taxon>Viruses</taxon>
        <taxon>Pithoviruses</taxon>
    </lineage>
</organism>
<feature type="transmembrane region" description="Helical" evidence="1">
    <location>
        <begin position="32"/>
        <end position="53"/>
    </location>
</feature>